<dbReference type="AlphaFoldDB" id="A0A3M7PD34"/>
<reference evidence="1 2" key="1">
    <citation type="journal article" date="2018" name="Sci. Rep.">
        <title>Genomic signatures of local adaptation to the degree of environmental predictability in rotifers.</title>
        <authorList>
            <person name="Franch-Gras L."/>
            <person name="Hahn C."/>
            <person name="Garcia-Roger E.M."/>
            <person name="Carmona M.J."/>
            <person name="Serra M."/>
            <person name="Gomez A."/>
        </authorList>
    </citation>
    <scope>NUCLEOTIDE SEQUENCE [LARGE SCALE GENOMIC DNA]</scope>
    <source>
        <strain evidence="1">HYR1</strain>
    </source>
</reference>
<sequence length="92" mass="10871">MVETRIEYLILVLNVNLSCHRNCLILFKLANEWIWGLRPLIAFEIKYITLEIIVFNFKSNFEKKLTLFISLEYRYSNLLIPCFDLIPGSDIG</sequence>
<name>A0A3M7PD34_BRAPC</name>
<keyword evidence="2" id="KW-1185">Reference proteome</keyword>
<evidence type="ECO:0000313" key="1">
    <source>
        <dbReference type="EMBL" id="RMZ96913.1"/>
    </source>
</evidence>
<comment type="caution">
    <text evidence="1">The sequence shown here is derived from an EMBL/GenBank/DDBJ whole genome shotgun (WGS) entry which is preliminary data.</text>
</comment>
<dbReference type="Proteomes" id="UP000276133">
    <property type="component" value="Unassembled WGS sequence"/>
</dbReference>
<organism evidence="1 2">
    <name type="scientific">Brachionus plicatilis</name>
    <name type="common">Marine rotifer</name>
    <name type="synonym">Brachionus muelleri</name>
    <dbReference type="NCBI Taxonomy" id="10195"/>
    <lineage>
        <taxon>Eukaryota</taxon>
        <taxon>Metazoa</taxon>
        <taxon>Spiralia</taxon>
        <taxon>Gnathifera</taxon>
        <taxon>Rotifera</taxon>
        <taxon>Eurotatoria</taxon>
        <taxon>Monogononta</taxon>
        <taxon>Pseudotrocha</taxon>
        <taxon>Ploima</taxon>
        <taxon>Brachionidae</taxon>
        <taxon>Brachionus</taxon>
    </lineage>
</organism>
<evidence type="ECO:0000313" key="2">
    <source>
        <dbReference type="Proteomes" id="UP000276133"/>
    </source>
</evidence>
<accession>A0A3M7PD34</accession>
<proteinExistence type="predicted"/>
<protein>
    <submittedName>
        <fullName evidence="1">Uncharacterized protein</fullName>
    </submittedName>
</protein>
<gene>
    <name evidence="1" type="ORF">BpHYR1_044665</name>
</gene>
<dbReference type="EMBL" id="REGN01011783">
    <property type="protein sequence ID" value="RMZ96913.1"/>
    <property type="molecule type" value="Genomic_DNA"/>
</dbReference>